<dbReference type="EMBL" id="GEDG01039860">
    <property type="protein sequence ID" value="JAP06941.1"/>
    <property type="molecule type" value="Transcribed_RNA"/>
</dbReference>
<reference evidence="2" key="1">
    <citation type="submission" date="2015-12" db="EMBL/GenBank/DDBJ databases">
        <title>Gene expression during late stages of embryo sac development: a critical building block for successful pollen-pistil interactions.</title>
        <authorList>
            <person name="Liu Y."/>
            <person name="Joly V."/>
            <person name="Sabar M."/>
            <person name="Matton D.P."/>
        </authorList>
    </citation>
    <scope>NUCLEOTIDE SEQUENCE</scope>
</reference>
<proteinExistence type="predicted"/>
<sequence length="63" mass="7004">MPSNSMVSGAEEESMLLGISFSASVGILVETTLESLIQEDADLEKGRAEEKQRRMNPQHKLKR</sequence>
<feature type="region of interest" description="Disordered" evidence="1">
    <location>
        <begin position="41"/>
        <end position="63"/>
    </location>
</feature>
<feature type="compositionally biased region" description="Basic residues" evidence="1">
    <location>
        <begin position="54"/>
        <end position="63"/>
    </location>
</feature>
<organism evidence="2">
    <name type="scientific">Solanum chacoense</name>
    <name type="common">Chaco potato</name>
    <dbReference type="NCBI Taxonomy" id="4108"/>
    <lineage>
        <taxon>Eukaryota</taxon>
        <taxon>Viridiplantae</taxon>
        <taxon>Streptophyta</taxon>
        <taxon>Embryophyta</taxon>
        <taxon>Tracheophyta</taxon>
        <taxon>Spermatophyta</taxon>
        <taxon>Magnoliopsida</taxon>
        <taxon>eudicotyledons</taxon>
        <taxon>Gunneridae</taxon>
        <taxon>Pentapetalae</taxon>
        <taxon>asterids</taxon>
        <taxon>lamiids</taxon>
        <taxon>Solanales</taxon>
        <taxon>Solanaceae</taxon>
        <taxon>Solanoideae</taxon>
        <taxon>Solaneae</taxon>
        <taxon>Solanum</taxon>
    </lineage>
</organism>
<name>A0A0V0GGD3_SOLCH</name>
<protein>
    <submittedName>
        <fullName evidence="2">Putative ovule protein</fullName>
    </submittedName>
</protein>
<dbReference type="AlphaFoldDB" id="A0A0V0GGD3"/>
<accession>A0A0V0GGD3</accession>
<evidence type="ECO:0000313" key="2">
    <source>
        <dbReference type="EMBL" id="JAP06941.1"/>
    </source>
</evidence>
<feature type="compositionally biased region" description="Basic and acidic residues" evidence="1">
    <location>
        <begin position="43"/>
        <end position="53"/>
    </location>
</feature>
<evidence type="ECO:0000256" key="1">
    <source>
        <dbReference type="SAM" id="MobiDB-lite"/>
    </source>
</evidence>